<gene>
    <name evidence="5" type="ORF">AU381_12750</name>
</gene>
<dbReference type="PRINTS" id="PR00344">
    <property type="entry name" value="BCTRLSENSOR"/>
</dbReference>
<dbReference type="AlphaFoldDB" id="A0A178XR42"/>
<dbReference type="InterPro" id="IPR003594">
    <property type="entry name" value="HATPase_dom"/>
</dbReference>
<dbReference type="CDD" id="cd00082">
    <property type="entry name" value="HisKA"/>
    <property type="match status" value="1"/>
</dbReference>
<dbReference type="EC" id="2.7.13.3" evidence="2"/>
<dbReference type="Pfam" id="PF02518">
    <property type="entry name" value="HATPase_c"/>
    <property type="match status" value="1"/>
</dbReference>
<dbReference type="SUPFAM" id="SSF47384">
    <property type="entry name" value="Homodimeric domain of signal transducing histidine kinase"/>
    <property type="match status" value="1"/>
</dbReference>
<dbReference type="GO" id="GO:0000155">
    <property type="term" value="F:phosphorelay sensor kinase activity"/>
    <property type="evidence" value="ECO:0007669"/>
    <property type="project" value="InterPro"/>
</dbReference>
<dbReference type="SMART" id="SM00065">
    <property type="entry name" value="GAF"/>
    <property type="match status" value="4"/>
</dbReference>
<keyword evidence="5" id="KW-0808">Transferase</keyword>
<sequence>MGDTAVEGREADESSVSLRQQVELLKRELDETLEQQTSTSEILRVISTSPDDVQPVFDAIAESAARLCAAEFCFVFRFDGALLHPAAYHGISREGIEAVGAKFPQQPNRGNVTGRAFIGGVVEQIPDVFTDPDYKMLPLAKIVSYRSAIGVPLLWKERPIGAIAVTRRAIGLFPERQVELLRTFADQAVIAIENVRLFNEAKAHNRELTEALEQQTATSEILRVISTSPTDVQPVFDSIAKNAARLCAAEFCFVFRFDGELMHPVAYHGVSREGIEAVRAIFPRKPSRANVTGRAFLSGAIEQIADVFADPEYQLLSLAKIMSYRSAIGVPLTLNGRPIGAIGVDRREVGCFPERQVELLRTFADQAVIAIENVRLFTDLEQRNLELKESLQQQTATADVLKVISRSAFDLQAVLDTLVESAVRLCDAYDAVIFLKDGDTLNARAHHGPIPMDFFAWPVSRDWVTGRAVLDRKPVHVPDLSADAEEFPDGQRMAVRMGHRTILAAPLLRQHEAIGGLVIRRTEVKPFTEKQIGLLQTFADQAVIAIENVRLFDEVKARTAELAEALKQQTATADVLKVISRSAFDLQSVLDTLVASAARLCEADMATMTRPMGDAHYPVARFGFSQEFDRYFRALPLEPGRGSIVGRTLLEVRPVQVADVLDDPEYGMPEAQRLGGFRSVLGVPLLREGNPIGVLALARSTVRPFTDKQIELASTFADQAVIAIENVRLFQEVQTRTEELSRSLEELKTTQDRLIQTEKLASLGQLTAGIAHEIKNPLNFVNNFSALSVELIEELQQAVGGAVADGAPRAEIDTLAETIKGNLEKIVQHGKRADSIVKNMLMHSRQGAGERRPTNINGLVEESLNLAYHGARAEMQGFTITLQKSLDPVAGEVDLYPQEITRVLLNLISNGFYATSKRAASELGGSYEPTLAAVTRDLGDSVEIIIRDNGVGIPPEVKEKMFNPFFTTKPAGEGTGLGLSLSYDIIVKQHAGSIEVDTEPGQYTEFRIRLPRMTPAMTTPEGRS</sequence>
<dbReference type="SUPFAM" id="SSF55781">
    <property type="entry name" value="GAF domain-like"/>
    <property type="match status" value="4"/>
</dbReference>
<dbReference type="PROSITE" id="PS50109">
    <property type="entry name" value="HIS_KIN"/>
    <property type="match status" value="1"/>
</dbReference>
<dbReference type="InterPro" id="IPR036097">
    <property type="entry name" value="HisK_dim/P_sf"/>
</dbReference>
<dbReference type="RefSeq" id="WP_064243195.1">
    <property type="nucleotide sequence ID" value="NZ_LPUX01000062.1"/>
</dbReference>
<dbReference type="Gene3D" id="3.30.565.10">
    <property type="entry name" value="Histidine kinase-like ATPase, C-terminal domain"/>
    <property type="match status" value="1"/>
</dbReference>
<dbReference type="InterPro" id="IPR036890">
    <property type="entry name" value="HATPase_C_sf"/>
</dbReference>
<dbReference type="InterPro" id="IPR029016">
    <property type="entry name" value="GAF-like_dom_sf"/>
</dbReference>
<dbReference type="STRING" id="1472378.AU381_12750"/>
<dbReference type="InterPro" id="IPR005467">
    <property type="entry name" value="His_kinase_dom"/>
</dbReference>
<dbReference type="Pfam" id="PF01590">
    <property type="entry name" value="GAF"/>
    <property type="match status" value="2"/>
</dbReference>
<accession>A0A178XR42</accession>
<dbReference type="InterPro" id="IPR003018">
    <property type="entry name" value="GAF"/>
</dbReference>
<evidence type="ECO:0000259" key="4">
    <source>
        <dbReference type="PROSITE" id="PS50109"/>
    </source>
</evidence>
<dbReference type="SUPFAM" id="SSF55874">
    <property type="entry name" value="ATPase domain of HSP90 chaperone/DNA topoisomerase II/histidine kinase"/>
    <property type="match status" value="1"/>
</dbReference>
<comment type="catalytic activity">
    <reaction evidence="1">
        <text>ATP + protein L-histidine = ADP + protein N-phospho-L-histidine.</text>
        <dbReference type="EC" id="2.7.13.3"/>
    </reaction>
</comment>
<name>A0A178XR42_9HYPH</name>
<organism evidence="5 6">
    <name type="scientific">Sinorhizobium glycinis</name>
    <dbReference type="NCBI Taxonomy" id="1472378"/>
    <lineage>
        <taxon>Bacteria</taxon>
        <taxon>Pseudomonadati</taxon>
        <taxon>Pseudomonadota</taxon>
        <taxon>Alphaproteobacteria</taxon>
        <taxon>Hyphomicrobiales</taxon>
        <taxon>Rhizobiaceae</taxon>
        <taxon>Sinorhizobium/Ensifer group</taxon>
        <taxon>Sinorhizobium</taxon>
    </lineage>
</organism>
<evidence type="ECO:0000313" key="6">
    <source>
        <dbReference type="Proteomes" id="UP000094025"/>
    </source>
</evidence>
<protein>
    <recommendedName>
        <fullName evidence="2">histidine kinase</fullName>
        <ecNumber evidence="2">2.7.13.3</ecNumber>
    </recommendedName>
</protein>
<dbReference type="OrthoDB" id="226486at2"/>
<dbReference type="Gene3D" id="1.10.287.130">
    <property type="match status" value="1"/>
</dbReference>
<evidence type="ECO:0000256" key="3">
    <source>
        <dbReference type="ARBA" id="ARBA00022553"/>
    </source>
</evidence>
<proteinExistence type="predicted"/>
<dbReference type="InterPro" id="IPR004358">
    <property type="entry name" value="Sig_transdc_His_kin-like_C"/>
</dbReference>
<feature type="domain" description="Histidine kinase" evidence="4">
    <location>
        <begin position="769"/>
        <end position="1014"/>
    </location>
</feature>
<dbReference type="Proteomes" id="UP000094025">
    <property type="component" value="Unassembled WGS sequence"/>
</dbReference>
<dbReference type="EMBL" id="LPUX01000062">
    <property type="protein sequence ID" value="OAP37654.1"/>
    <property type="molecule type" value="Genomic_DNA"/>
</dbReference>
<dbReference type="Pfam" id="PF13185">
    <property type="entry name" value="GAF_2"/>
    <property type="match status" value="2"/>
</dbReference>
<evidence type="ECO:0000256" key="2">
    <source>
        <dbReference type="ARBA" id="ARBA00012438"/>
    </source>
</evidence>
<keyword evidence="6" id="KW-1185">Reference proteome</keyword>
<dbReference type="Pfam" id="PF00512">
    <property type="entry name" value="HisKA"/>
    <property type="match status" value="1"/>
</dbReference>
<dbReference type="PANTHER" id="PTHR43065:SF42">
    <property type="entry name" value="TWO-COMPONENT SENSOR PPRA"/>
    <property type="match status" value="1"/>
</dbReference>
<evidence type="ECO:0000256" key="1">
    <source>
        <dbReference type="ARBA" id="ARBA00000085"/>
    </source>
</evidence>
<dbReference type="InterPro" id="IPR003661">
    <property type="entry name" value="HisK_dim/P_dom"/>
</dbReference>
<evidence type="ECO:0000313" key="5">
    <source>
        <dbReference type="EMBL" id="OAP37654.1"/>
    </source>
</evidence>
<reference evidence="5 6" key="1">
    <citation type="journal article" date="2016" name="Int. J. Syst. Evol. Microbiol.">
        <title>Ensifer glycinis sp. nov., an novel rhizobial species associated with Glycine spp.</title>
        <authorList>
            <person name="Yan H."/>
            <person name="Yan J."/>
            <person name="Sui X.H."/>
            <person name="Wang E.T."/>
            <person name="Chen W.X."/>
            <person name="Zhang X.X."/>
            <person name="Chen W.F."/>
        </authorList>
    </citation>
    <scope>NUCLEOTIDE SEQUENCE [LARGE SCALE GENOMIC DNA]</scope>
    <source>
        <strain evidence="5 6">CCBAU 23380</strain>
    </source>
</reference>
<dbReference type="Gene3D" id="3.30.450.40">
    <property type="match status" value="4"/>
</dbReference>
<dbReference type="PANTHER" id="PTHR43065">
    <property type="entry name" value="SENSOR HISTIDINE KINASE"/>
    <property type="match status" value="1"/>
</dbReference>
<keyword evidence="5" id="KW-0418">Kinase</keyword>
<dbReference type="SMART" id="SM00387">
    <property type="entry name" value="HATPase_c"/>
    <property type="match status" value="1"/>
</dbReference>
<keyword evidence="3" id="KW-0597">Phosphoprotein</keyword>
<dbReference type="SMART" id="SM00388">
    <property type="entry name" value="HisKA"/>
    <property type="match status" value="1"/>
</dbReference>
<comment type="caution">
    <text evidence="5">The sequence shown here is derived from an EMBL/GenBank/DDBJ whole genome shotgun (WGS) entry which is preliminary data.</text>
</comment>